<gene>
    <name evidence="1" type="ORF">M9458_016310</name>
</gene>
<proteinExistence type="predicted"/>
<feature type="non-terminal residue" evidence="1">
    <location>
        <position position="54"/>
    </location>
</feature>
<comment type="caution">
    <text evidence="1">The sequence shown here is derived from an EMBL/GenBank/DDBJ whole genome shotgun (WGS) entry which is preliminary data.</text>
</comment>
<dbReference type="Proteomes" id="UP001529510">
    <property type="component" value="Unassembled WGS sequence"/>
</dbReference>
<organism evidence="1 2">
    <name type="scientific">Cirrhinus mrigala</name>
    <name type="common">Mrigala</name>
    <dbReference type="NCBI Taxonomy" id="683832"/>
    <lineage>
        <taxon>Eukaryota</taxon>
        <taxon>Metazoa</taxon>
        <taxon>Chordata</taxon>
        <taxon>Craniata</taxon>
        <taxon>Vertebrata</taxon>
        <taxon>Euteleostomi</taxon>
        <taxon>Actinopterygii</taxon>
        <taxon>Neopterygii</taxon>
        <taxon>Teleostei</taxon>
        <taxon>Ostariophysi</taxon>
        <taxon>Cypriniformes</taxon>
        <taxon>Cyprinidae</taxon>
        <taxon>Labeoninae</taxon>
        <taxon>Labeonini</taxon>
        <taxon>Cirrhinus</taxon>
    </lineage>
</organism>
<feature type="non-terminal residue" evidence="1">
    <location>
        <position position="1"/>
    </location>
</feature>
<dbReference type="AlphaFoldDB" id="A0ABD0QV81"/>
<evidence type="ECO:0000313" key="1">
    <source>
        <dbReference type="EMBL" id="KAL0189211.1"/>
    </source>
</evidence>
<reference evidence="1 2" key="1">
    <citation type="submission" date="2024-05" db="EMBL/GenBank/DDBJ databases">
        <title>Genome sequencing and assembly of Indian major carp, Cirrhinus mrigala (Hamilton, 1822).</title>
        <authorList>
            <person name="Mohindra V."/>
            <person name="Chowdhury L.M."/>
            <person name="Lal K."/>
            <person name="Jena J.K."/>
        </authorList>
    </citation>
    <scope>NUCLEOTIDE SEQUENCE [LARGE SCALE GENOMIC DNA]</scope>
    <source>
        <strain evidence="1">CM1030</strain>
        <tissue evidence="1">Blood</tissue>
    </source>
</reference>
<name>A0ABD0QV81_CIRMR</name>
<evidence type="ECO:0000313" key="2">
    <source>
        <dbReference type="Proteomes" id="UP001529510"/>
    </source>
</evidence>
<accession>A0ABD0QV81</accession>
<dbReference type="EMBL" id="JAMKFB020000007">
    <property type="protein sequence ID" value="KAL0189211.1"/>
    <property type="molecule type" value="Genomic_DNA"/>
</dbReference>
<sequence>LFMMDRNMDSSWISWRGGSGIMTAKLRRCATITSRALWTPLLSCSKCAEKPRNS</sequence>
<keyword evidence="2" id="KW-1185">Reference proteome</keyword>
<protein>
    <submittedName>
        <fullName evidence="1">Uncharacterized protein</fullName>
    </submittedName>
</protein>